<dbReference type="Pfam" id="PF06580">
    <property type="entry name" value="His_kinase"/>
    <property type="match status" value="1"/>
</dbReference>
<dbReference type="Proteomes" id="UP000007392">
    <property type="component" value="Chromosome"/>
</dbReference>
<dbReference type="Pfam" id="PF02518">
    <property type="entry name" value="HATPase_c"/>
    <property type="match status" value="1"/>
</dbReference>
<dbReference type="PROSITE" id="PS50885">
    <property type="entry name" value="HAMP"/>
    <property type="match status" value="1"/>
</dbReference>
<feature type="transmembrane region" description="Helical" evidence="12">
    <location>
        <begin position="20"/>
        <end position="37"/>
    </location>
</feature>
<comment type="catalytic activity">
    <reaction evidence="1">
        <text>ATP + protein L-histidine = ADP + protein N-phospho-L-histidine.</text>
        <dbReference type="EC" id="2.7.13.3"/>
    </reaction>
</comment>
<dbReference type="RefSeq" id="WP_014651726.1">
    <property type="nucleotide sequence ID" value="NC_017672.3"/>
</dbReference>
<evidence type="ECO:0000256" key="12">
    <source>
        <dbReference type="SAM" id="Phobius"/>
    </source>
</evidence>
<keyword evidence="9" id="KW-0067">ATP-binding</keyword>
<keyword evidence="7" id="KW-0547">Nucleotide-binding</keyword>
<dbReference type="Gene3D" id="3.30.565.10">
    <property type="entry name" value="Histidine kinase-like ATPase, C-terminal domain"/>
    <property type="match status" value="1"/>
</dbReference>
<proteinExistence type="predicted"/>
<dbReference type="PANTHER" id="PTHR34220">
    <property type="entry name" value="SENSOR HISTIDINE KINASE YPDA"/>
    <property type="match status" value="1"/>
</dbReference>
<keyword evidence="11 12" id="KW-0472">Membrane</keyword>
<dbReference type="KEGG" id="pmw:B2K_22945"/>
<dbReference type="PANTHER" id="PTHR34220:SF7">
    <property type="entry name" value="SENSOR HISTIDINE KINASE YPDA"/>
    <property type="match status" value="1"/>
</dbReference>
<gene>
    <name evidence="15" type="ORF">B2K_22945</name>
</gene>
<protein>
    <recommendedName>
        <fullName evidence="3">histidine kinase</fullName>
        <ecNumber evidence="3">2.7.13.3</ecNumber>
    </recommendedName>
</protein>
<dbReference type="AlphaFoldDB" id="I0BMC2"/>
<dbReference type="EC" id="2.7.13.3" evidence="3"/>
<evidence type="ECO:0000256" key="11">
    <source>
        <dbReference type="ARBA" id="ARBA00023136"/>
    </source>
</evidence>
<dbReference type="GO" id="GO:0005886">
    <property type="term" value="C:plasma membrane"/>
    <property type="evidence" value="ECO:0007669"/>
    <property type="project" value="UniProtKB-SubCell"/>
</dbReference>
<name>I0BMC2_9BACL</name>
<evidence type="ECO:0000256" key="2">
    <source>
        <dbReference type="ARBA" id="ARBA00004651"/>
    </source>
</evidence>
<evidence type="ECO:0000256" key="1">
    <source>
        <dbReference type="ARBA" id="ARBA00000085"/>
    </source>
</evidence>
<comment type="subcellular location">
    <subcellularLocation>
        <location evidence="2">Cell membrane</location>
        <topology evidence="2">Multi-pass membrane protein</topology>
    </subcellularLocation>
</comment>
<dbReference type="InterPro" id="IPR036890">
    <property type="entry name" value="HATPase_C_sf"/>
</dbReference>
<keyword evidence="12" id="KW-0812">Transmembrane</keyword>
<dbReference type="InterPro" id="IPR003594">
    <property type="entry name" value="HATPase_dom"/>
</dbReference>
<evidence type="ECO:0000256" key="10">
    <source>
        <dbReference type="ARBA" id="ARBA00023012"/>
    </source>
</evidence>
<keyword evidence="8 15" id="KW-0418">Kinase</keyword>
<keyword evidence="10" id="KW-0902">Two-component regulatory system</keyword>
<dbReference type="InterPro" id="IPR005467">
    <property type="entry name" value="His_kinase_dom"/>
</dbReference>
<accession>I0BMC2</accession>
<feature type="transmembrane region" description="Helical" evidence="12">
    <location>
        <begin position="288"/>
        <end position="315"/>
    </location>
</feature>
<keyword evidence="5" id="KW-0597">Phosphoprotein</keyword>
<evidence type="ECO:0000256" key="3">
    <source>
        <dbReference type="ARBA" id="ARBA00012438"/>
    </source>
</evidence>
<dbReference type="InterPro" id="IPR010559">
    <property type="entry name" value="Sig_transdc_His_kin_internal"/>
</dbReference>
<dbReference type="InterPro" id="IPR050640">
    <property type="entry name" value="Bact_2-comp_sensor_kinase"/>
</dbReference>
<evidence type="ECO:0000256" key="9">
    <source>
        <dbReference type="ARBA" id="ARBA00022840"/>
    </source>
</evidence>
<dbReference type="SMART" id="SM00387">
    <property type="entry name" value="HATPase_c"/>
    <property type="match status" value="1"/>
</dbReference>
<dbReference type="EMBL" id="CP003422">
    <property type="protein sequence ID" value="AFH63519.1"/>
    <property type="molecule type" value="Genomic_DNA"/>
</dbReference>
<dbReference type="HOGENOM" id="CLU_020473_6_0_9"/>
<evidence type="ECO:0000256" key="8">
    <source>
        <dbReference type="ARBA" id="ARBA00022777"/>
    </source>
</evidence>
<dbReference type="GO" id="GO:0000155">
    <property type="term" value="F:phosphorelay sensor kinase activity"/>
    <property type="evidence" value="ECO:0007669"/>
    <property type="project" value="InterPro"/>
</dbReference>
<dbReference type="PROSITE" id="PS50109">
    <property type="entry name" value="HIS_KIN"/>
    <property type="match status" value="1"/>
</dbReference>
<sequence>MRVRPRIRQLNTLRNQMLVGFLFVMMVILAMVGIGTYDSVSTLLKNNAEKQITQTAVQGNRRLEAVLHQIDSLTTQVAANAYVQRLLAGERSGRSSSFAEQQALVPQVTIIPTYASGVHSVELYTYGGRGLYPLGGNELEGKVSREWIAKAQENKGGIVWLGIDPQYPGTVTALRSIHLINLDFAPGGYLLVRLERDVFRIEEPLAGMGEQEISLLVDQQGRRITGSDEGALSEAVRGLMDSPEPVVRMGDRQYVMVKQQSAITGWTLLILTPVSAITEGISVLRTAILASAGIGTLLFILLSFVLSTLITRPILKLIKTMRGARFGVLKPSEQVSSTLEIHELTHSYNGMVEDTNRLIRLVYEKELLQSRTELKALQAQIHPHFLFNTLEALYWSLIDKEEEELAGFVIAMSDLFRYTISGLNKEEWVTLAEELEQVERYMSIMTMRFGDRLDWRILSSPDAAEVKLPKLLIQPLVENAIQHGLESRVGQGSVTVTAVRSPGADRLTITVEDNGGGMDGDSLARLKQALGEGREWSSKGSGLGLANVRRRLRLYYGSGGAGDEEPLEIASRKGRGTVVKLSIPVEKGEQA</sequence>
<reference evidence="15 16" key="1">
    <citation type="submission" date="2013-06" db="EMBL/GenBank/DDBJ databases">
        <title>Complete genome sequence of Paenibacillus mucilaginosus K02.</title>
        <authorList>
            <person name="Xiao B."/>
            <person name="Sun L."/>
            <person name="Xiao L."/>
            <person name="Lian B."/>
        </authorList>
    </citation>
    <scope>NUCLEOTIDE SEQUENCE [LARGE SCALE GENOMIC DNA]</scope>
    <source>
        <strain evidence="15 16">K02</strain>
    </source>
</reference>
<evidence type="ECO:0000313" key="16">
    <source>
        <dbReference type="Proteomes" id="UP000007392"/>
    </source>
</evidence>
<evidence type="ECO:0000256" key="6">
    <source>
        <dbReference type="ARBA" id="ARBA00022679"/>
    </source>
</evidence>
<feature type="domain" description="Histidine kinase" evidence="13">
    <location>
        <begin position="472"/>
        <end position="587"/>
    </location>
</feature>
<evidence type="ECO:0000259" key="14">
    <source>
        <dbReference type="PROSITE" id="PS50885"/>
    </source>
</evidence>
<dbReference type="InterPro" id="IPR003660">
    <property type="entry name" value="HAMP_dom"/>
</dbReference>
<evidence type="ECO:0000256" key="7">
    <source>
        <dbReference type="ARBA" id="ARBA00022741"/>
    </source>
</evidence>
<evidence type="ECO:0000259" key="13">
    <source>
        <dbReference type="PROSITE" id="PS50109"/>
    </source>
</evidence>
<evidence type="ECO:0000256" key="4">
    <source>
        <dbReference type="ARBA" id="ARBA00022475"/>
    </source>
</evidence>
<keyword evidence="6" id="KW-0808">Transferase</keyword>
<dbReference type="Gene3D" id="6.10.340.10">
    <property type="match status" value="1"/>
</dbReference>
<dbReference type="SUPFAM" id="SSF55874">
    <property type="entry name" value="ATPase domain of HSP90 chaperone/DNA topoisomerase II/histidine kinase"/>
    <property type="match status" value="1"/>
</dbReference>
<organism evidence="15 16">
    <name type="scientific">Paenibacillus mucilaginosus K02</name>
    <dbReference type="NCBI Taxonomy" id="997761"/>
    <lineage>
        <taxon>Bacteria</taxon>
        <taxon>Bacillati</taxon>
        <taxon>Bacillota</taxon>
        <taxon>Bacilli</taxon>
        <taxon>Bacillales</taxon>
        <taxon>Paenibacillaceae</taxon>
        <taxon>Paenibacillus</taxon>
    </lineage>
</organism>
<evidence type="ECO:0000256" key="5">
    <source>
        <dbReference type="ARBA" id="ARBA00022553"/>
    </source>
</evidence>
<dbReference type="GO" id="GO:0005524">
    <property type="term" value="F:ATP binding"/>
    <property type="evidence" value="ECO:0007669"/>
    <property type="project" value="UniProtKB-KW"/>
</dbReference>
<keyword evidence="12" id="KW-1133">Transmembrane helix</keyword>
<keyword evidence="4" id="KW-1003">Cell membrane</keyword>
<evidence type="ECO:0000313" key="15">
    <source>
        <dbReference type="EMBL" id="AFH63519.1"/>
    </source>
</evidence>
<feature type="domain" description="HAMP" evidence="14">
    <location>
        <begin position="308"/>
        <end position="360"/>
    </location>
</feature>
<dbReference type="PATRIC" id="fig|997761.3.peg.4528"/>